<dbReference type="EMBL" id="KZ824597">
    <property type="protein sequence ID" value="RAK83114.1"/>
    <property type="molecule type" value="Genomic_DNA"/>
</dbReference>
<evidence type="ECO:0000313" key="2">
    <source>
        <dbReference type="Proteomes" id="UP000249748"/>
    </source>
</evidence>
<sequence length="1569" mass="171460">MSIYSQGFNFNSYIEKGVDPRTGQYNCSISLYEVPAGVRNCPPLNLFLHYNPLNSDDVGLGKGWSFGNLSTYDQNSKTLMLSTGENYKVTETTSSVFVADQKLKDFAFQKTGTMGYRVILKSGQVEVLSNFNRSTVSSDSQNLLEVAYNTYTTITRAPGTAEAATFTLVKQNNQLAELRLPLDGSPAWKFTYGTGGLTNVTSPTGATEEISYKTPGFSLPSGAPVSSIPYVISHTARPFHDQPAIQTTYSYSDRNFLGYGGGRNWNNDGDNLYLTPADYEYTSTAQIVGGTTTKHTYNKFHLEVSREQQKGTKQVTQTTTYYALSNTSFDSQPAQYKLPKAQTTTYRNTSTGSSRAETSQFTFDDWGNQTSETTPSGLATTREYYAAAGDSASGQVLCPADPHGFQNYLKLEIVTPAASAYQTPTRAHDYTYLQIPTVADALTDYHVVAQRRVMTEDSQTLATTDYTYINQPQSSDHGRRQQQVSRLLNKNPTTYKWTYSTSSSELTETTTMTSFDSQTTQEETTSSLISGLTLATKDRAGTKTTQQYDAIGRVIQTSTATGTAFEATKKHEYVILSKAVGWQVTVTDTKGVQTRYFTDGMDRVVRVEAQDDDGSWDKYQTYTGTFRVIRERQYNSIDQCSTEVDIDWLRTSGTPKELRTTRSFEYDDWGQVYKVTKNSGAVQLSETDPISLTLSVGNEGEGQTRIQYNAFQAPIAESLVQSTGAVEGTIEYAYDGLGRRRRLTDALGRATQYSYDSFDRVVQTTWADGHAITTQYAAQTTAALPVAINLQGTTGFSEQSFDGLERSLYTMVGGRKTSNIYQGGAPVPAQVTNPKGARSEHMYEPALDYALTRRVTNDKTDAYQYDKQTGNVLQLDSSLAPANLSYYPSSLLSQETIQTAEGARAVEYVYSQAGKLQEYTDVTGKQHVIQYDEYGRRQEISVGTLKTTLSYDRSDRVTMTVTQDSRQSVALTVKISYDDFGREIRRTVSNGATLVSQTTQSYGATGLITTRSRSDGNNTQMRRETFGYDSLSRLVDYQCQGTQPPVDERGRAIRRQQFTLNSYDGFTQIQTTFVDGSNNLQVYTYSAQDPTQLVRITNSHSDEPAVIDLEYDENGCLTRDEQGRTLVYNASRLLAAVYDSQNQLLCEYGYDATDRLVRQSIPNEPDTQFFYRGDSLIAITKGEQNQTSFMSDGEVYWGEVQQQGSGNVHTQIWASDAHHSVSTWLDPQDADQVHDQAYTPYGISTGGGAAIGFNGQWRDPITGWYHLGSGYRVYSPSLKTFLQPDAWTPFTSGEINPYAYCLADPINRADPSGHFSWLRTLIQFAAGVAVGIAFTVLTGGAGFGLAFTVLAGAVLQGLTSAASGAVYDRITGTKPTLSSIGNDLFSGFVGGIAGGVAGASVNLETGGLLKIALAEAGTSAIITGLQAKTNASIKMTMRRFTSAPVATSSSTAAGSKVDTSSITPGRIPDLPLEKLRQRKSAVSWDDSSAVSARTTSRETVKVENVSSNSLMGSGGGGGFDGSLFTLHLSPDHRVSFTIDAQAAHVPAWDVTGASLSTAAYQLAGLSSLA</sequence>
<dbReference type="Proteomes" id="UP000249748">
    <property type="component" value="Unassembled WGS sequence"/>
</dbReference>
<protein>
    <submittedName>
        <fullName evidence="1">RHS repeat protein</fullName>
    </submittedName>
</protein>
<evidence type="ECO:0000313" key="1">
    <source>
        <dbReference type="EMBL" id="RAK83114.1"/>
    </source>
</evidence>
<organism evidence="1 2">
    <name type="scientific">Aspergillus costaricaensis CBS 115574</name>
    <dbReference type="NCBI Taxonomy" id="1448317"/>
    <lineage>
        <taxon>Eukaryota</taxon>
        <taxon>Fungi</taxon>
        <taxon>Dikarya</taxon>
        <taxon>Ascomycota</taxon>
        <taxon>Pezizomycotina</taxon>
        <taxon>Eurotiomycetes</taxon>
        <taxon>Eurotiomycetidae</taxon>
        <taxon>Eurotiales</taxon>
        <taxon>Aspergillaceae</taxon>
        <taxon>Aspergillus</taxon>
        <taxon>Aspergillus subgen. Circumdati</taxon>
    </lineage>
</organism>
<keyword evidence="2" id="KW-1185">Reference proteome</keyword>
<gene>
    <name evidence="1" type="ORF">BO79DRAFT_279090</name>
</gene>
<name>A0ACD1HYQ0_9EURO</name>
<proteinExistence type="predicted"/>
<reference evidence="1" key="1">
    <citation type="submission" date="2018-02" db="EMBL/GenBank/DDBJ databases">
        <title>The genomes of Aspergillus section Nigri reveals drivers in fungal speciation.</title>
        <authorList>
            <consortium name="DOE Joint Genome Institute"/>
            <person name="Vesth T.C."/>
            <person name="Nybo J."/>
            <person name="Theobald S."/>
            <person name="Brandl J."/>
            <person name="Frisvad J.C."/>
            <person name="Nielsen K.F."/>
            <person name="Lyhne E.K."/>
            <person name="Kogle M.E."/>
            <person name="Kuo A."/>
            <person name="Riley R."/>
            <person name="Clum A."/>
            <person name="Nolan M."/>
            <person name="Lipzen A."/>
            <person name="Salamov A."/>
            <person name="Henrissat B."/>
            <person name="Wiebenga A."/>
            <person name="De vries R.P."/>
            <person name="Grigoriev I.V."/>
            <person name="Mortensen U.H."/>
            <person name="Andersen M.R."/>
            <person name="Baker S.E."/>
        </authorList>
    </citation>
    <scope>NUCLEOTIDE SEQUENCE</scope>
    <source>
        <strain evidence="1">CBS 115574</strain>
    </source>
</reference>
<accession>A0ACD1HYQ0</accession>